<organism evidence="1 2">
    <name type="scientific">candidate division TA06 bacterium</name>
    <dbReference type="NCBI Taxonomy" id="2250710"/>
    <lineage>
        <taxon>Bacteria</taxon>
        <taxon>Bacteria division TA06</taxon>
    </lineage>
</organism>
<gene>
    <name evidence="1" type="ORF">HY768_02165</name>
</gene>
<accession>A0A933IB30</accession>
<sequence>MYICIRLAGPKYVVHPATEQAYQQSVDKQETDVWYYSTKKDINDFATANVFGAYDSLAEAKAAIMAIDPEAVYKPPGNIA</sequence>
<reference evidence="1" key="1">
    <citation type="submission" date="2020-07" db="EMBL/GenBank/DDBJ databases">
        <title>Huge and variable diversity of episymbiotic CPR bacteria and DPANN archaea in groundwater ecosystems.</title>
        <authorList>
            <person name="He C.Y."/>
            <person name="Keren R."/>
            <person name="Whittaker M."/>
            <person name="Farag I.F."/>
            <person name="Doudna J."/>
            <person name="Cate J.H.D."/>
            <person name="Banfield J.F."/>
        </authorList>
    </citation>
    <scope>NUCLEOTIDE SEQUENCE</scope>
    <source>
        <strain evidence="1">NC_groundwater_1520_Pr4_B-0.1um_53_5</strain>
    </source>
</reference>
<dbReference type="EMBL" id="JACQXR010000026">
    <property type="protein sequence ID" value="MBI4726024.1"/>
    <property type="molecule type" value="Genomic_DNA"/>
</dbReference>
<protein>
    <submittedName>
        <fullName evidence="1">Uncharacterized protein</fullName>
    </submittedName>
</protein>
<dbReference type="AlphaFoldDB" id="A0A933IB30"/>
<name>A0A933IB30_UNCT6</name>
<evidence type="ECO:0000313" key="1">
    <source>
        <dbReference type="EMBL" id="MBI4726024.1"/>
    </source>
</evidence>
<dbReference type="Proteomes" id="UP000736328">
    <property type="component" value="Unassembled WGS sequence"/>
</dbReference>
<evidence type="ECO:0000313" key="2">
    <source>
        <dbReference type="Proteomes" id="UP000736328"/>
    </source>
</evidence>
<proteinExistence type="predicted"/>
<comment type="caution">
    <text evidence="1">The sequence shown here is derived from an EMBL/GenBank/DDBJ whole genome shotgun (WGS) entry which is preliminary data.</text>
</comment>